<gene>
    <name evidence="2" type="ORF">TRIUR3_32258</name>
</gene>
<evidence type="ECO:0000256" key="1">
    <source>
        <dbReference type="SAM" id="MobiDB-lite"/>
    </source>
</evidence>
<feature type="region of interest" description="Disordered" evidence="1">
    <location>
        <begin position="101"/>
        <end position="158"/>
    </location>
</feature>
<accession>M7Z8H4</accession>
<proteinExistence type="predicted"/>
<protein>
    <submittedName>
        <fullName evidence="2">Uncharacterized protein</fullName>
    </submittedName>
</protein>
<dbReference type="AlphaFoldDB" id="M7Z8H4"/>
<feature type="region of interest" description="Disordered" evidence="1">
    <location>
        <begin position="175"/>
        <end position="227"/>
    </location>
</feature>
<feature type="compositionally biased region" description="Low complexity" evidence="1">
    <location>
        <begin position="137"/>
        <end position="156"/>
    </location>
</feature>
<feature type="compositionally biased region" description="Basic and acidic residues" evidence="1">
    <location>
        <begin position="186"/>
        <end position="203"/>
    </location>
</feature>
<sequence>MAMFRCRQLIENVGAKESVAGACKRWWGDPGYRVPTSQRQHGNEEEPLTYLAFFGHRYLTFLAVPKTVVDEHDASSWYLLVLRVDGRCILAVSSRSSIQNEARQKTRGGGTWRSTAKRNLEGVARGRTLQRGGKARGGASAKQGLVSRGASRGAGARWRRDEVVAGGYELKTRVGRGEAAGSGEVKQQDADEGKVRSLDEMARQVKGGGAPGRSGRDPATCGFREAR</sequence>
<name>M7Z8H4_TRIUA</name>
<evidence type="ECO:0000313" key="2">
    <source>
        <dbReference type="EMBL" id="EMS59498.1"/>
    </source>
</evidence>
<reference evidence="2" key="1">
    <citation type="journal article" date="2013" name="Nature">
        <title>Draft genome of the wheat A-genome progenitor Triticum urartu.</title>
        <authorList>
            <person name="Ling H.Q."/>
            <person name="Zhao S."/>
            <person name="Liu D."/>
            <person name="Wang J."/>
            <person name="Sun H."/>
            <person name="Zhang C."/>
            <person name="Fan H."/>
            <person name="Li D."/>
            <person name="Dong L."/>
            <person name="Tao Y."/>
            <person name="Gao C."/>
            <person name="Wu H."/>
            <person name="Li Y."/>
            <person name="Cui Y."/>
            <person name="Guo X."/>
            <person name="Zheng S."/>
            <person name="Wang B."/>
            <person name="Yu K."/>
            <person name="Liang Q."/>
            <person name="Yang W."/>
            <person name="Lou X."/>
            <person name="Chen J."/>
            <person name="Feng M."/>
            <person name="Jian J."/>
            <person name="Zhang X."/>
            <person name="Luo G."/>
            <person name="Jiang Y."/>
            <person name="Liu J."/>
            <person name="Wang Z."/>
            <person name="Sha Y."/>
            <person name="Zhang B."/>
            <person name="Wu H."/>
            <person name="Tang D."/>
            <person name="Shen Q."/>
            <person name="Xue P."/>
            <person name="Zou S."/>
            <person name="Wang X."/>
            <person name="Liu X."/>
            <person name="Wang F."/>
            <person name="Yang Y."/>
            <person name="An X."/>
            <person name="Dong Z."/>
            <person name="Zhang K."/>
            <person name="Zhang X."/>
            <person name="Luo M.C."/>
            <person name="Dvorak J."/>
            <person name="Tong Y."/>
            <person name="Wang J."/>
            <person name="Yang H."/>
            <person name="Li Z."/>
            <person name="Wang D."/>
            <person name="Zhang A."/>
            <person name="Wang J."/>
        </authorList>
    </citation>
    <scope>NUCLEOTIDE SEQUENCE</scope>
</reference>
<organism evidence="2">
    <name type="scientific">Triticum urartu</name>
    <name type="common">Red wild einkorn</name>
    <name type="synonym">Crithodium urartu</name>
    <dbReference type="NCBI Taxonomy" id="4572"/>
    <lineage>
        <taxon>Eukaryota</taxon>
        <taxon>Viridiplantae</taxon>
        <taxon>Streptophyta</taxon>
        <taxon>Embryophyta</taxon>
        <taxon>Tracheophyta</taxon>
        <taxon>Spermatophyta</taxon>
        <taxon>Magnoliopsida</taxon>
        <taxon>Liliopsida</taxon>
        <taxon>Poales</taxon>
        <taxon>Poaceae</taxon>
        <taxon>BOP clade</taxon>
        <taxon>Pooideae</taxon>
        <taxon>Triticodae</taxon>
        <taxon>Triticeae</taxon>
        <taxon>Triticinae</taxon>
        <taxon>Triticum</taxon>
    </lineage>
</organism>
<dbReference type="EMBL" id="KD120098">
    <property type="protein sequence ID" value="EMS59498.1"/>
    <property type="molecule type" value="Genomic_DNA"/>
</dbReference>